<dbReference type="InterPro" id="IPR004919">
    <property type="entry name" value="GmrSD_N"/>
</dbReference>
<feature type="domain" description="GmrSD restriction endonucleases N-terminal" evidence="1">
    <location>
        <begin position="11"/>
        <end position="228"/>
    </location>
</feature>
<organism evidence="3 4">
    <name type="scientific">Pseudonocardia aurantiaca</name>
    <dbReference type="NCBI Taxonomy" id="75290"/>
    <lineage>
        <taxon>Bacteria</taxon>
        <taxon>Bacillati</taxon>
        <taxon>Actinomycetota</taxon>
        <taxon>Actinomycetes</taxon>
        <taxon>Pseudonocardiales</taxon>
        <taxon>Pseudonocardiaceae</taxon>
        <taxon>Pseudonocardia</taxon>
    </lineage>
</organism>
<reference evidence="4" key="1">
    <citation type="journal article" date="2019" name="Int. J. Syst. Evol. Microbiol.">
        <title>The Global Catalogue of Microorganisms (GCM) 10K type strain sequencing project: providing services to taxonomists for standard genome sequencing and annotation.</title>
        <authorList>
            <consortium name="The Broad Institute Genomics Platform"/>
            <consortium name="The Broad Institute Genome Sequencing Center for Infectious Disease"/>
            <person name="Wu L."/>
            <person name="Ma J."/>
        </authorList>
    </citation>
    <scope>NUCLEOTIDE SEQUENCE [LARGE SCALE GENOMIC DNA]</scope>
    <source>
        <strain evidence="4">JCM 12165</strain>
    </source>
</reference>
<dbReference type="InterPro" id="IPR011089">
    <property type="entry name" value="GmrSD_C"/>
</dbReference>
<gene>
    <name evidence="3" type="ORF">ACFSCY_38510</name>
</gene>
<comment type="caution">
    <text evidence="3">The sequence shown here is derived from an EMBL/GenBank/DDBJ whole genome shotgun (WGS) entry which is preliminary data.</text>
</comment>
<feature type="domain" description="GmrSD restriction endonucleases C-terminal" evidence="2">
    <location>
        <begin position="475"/>
        <end position="562"/>
    </location>
</feature>
<protein>
    <submittedName>
        <fullName evidence="3">DUF262 domain-containing protein</fullName>
    </submittedName>
</protein>
<accession>A0ABW4FXS0</accession>
<name>A0ABW4FXS0_9PSEU</name>
<evidence type="ECO:0000259" key="2">
    <source>
        <dbReference type="Pfam" id="PF07510"/>
    </source>
</evidence>
<dbReference type="Pfam" id="PF03235">
    <property type="entry name" value="GmrSD_N"/>
    <property type="match status" value="1"/>
</dbReference>
<evidence type="ECO:0000313" key="4">
    <source>
        <dbReference type="Proteomes" id="UP001597145"/>
    </source>
</evidence>
<dbReference type="PANTHER" id="PTHR35149:SF2">
    <property type="entry name" value="DUF262 DOMAIN-CONTAINING PROTEIN"/>
    <property type="match status" value="1"/>
</dbReference>
<dbReference type="Proteomes" id="UP001597145">
    <property type="component" value="Unassembled WGS sequence"/>
</dbReference>
<dbReference type="RefSeq" id="WP_343981361.1">
    <property type="nucleotide sequence ID" value="NZ_BAAAJG010000014.1"/>
</dbReference>
<evidence type="ECO:0000259" key="1">
    <source>
        <dbReference type="Pfam" id="PF03235"/>
    </source>
</evidence>
<dbReference type="PANTHER" id="PTHR35149">
    <property type="entry name" value="SLL5132 PROTEIN"/>
    <property type="match status" value="1"/>
</dbReference>
<proteinExistence type="predicted"/>
<dbReference type="EMBL" id="JBHUCP010000052">
    <property type="protein sequence ID" value="MFD1535315.1"/>
    <property type="molecule type" value="Genomic_DNA"/>
</dbReference>
<keyword evidence="4" id="KW-1185">Reference proteome</keyword>
<evidence type="ECO:0000313" key="3">
    <source>
        <dbReference type="EMBL" id="MFD1535315.1"/>
    </source>
</evidence>
<dbReference type="Pfam" id="PF07510">
    <property type="entry name" value="GmrSD_C"/>
    <property type="match status" value="1"/>
</dbReference>
<sequence length="647" mass="74383">MSSVMPHYRTITQLLQSRTFAIDEYQREYKWETQNIEELLVDLQTKFLASYQEGDSPRAATGYADYFLGSIIVTMRGGKHYLVDGQQRVTSLTLLLIYLYREAKERQLPVVSTIQPLIYSDNYGEETFNLDIKERIPVLRALFAGEDYQLDGKDESVQTILARYRDIERIDPAAELGDALSTFIYWLLGNVGLIEIVAETDQHAYAIFETMNDRGKPLSPTDMMKASLLAPVDTDDERSRANREWRRTLLELSSWSPNPDPDRGAVAIKSWLRAQYAESIRDRRAGSADRDWETIGTVFHRWLRDNADRIGAGDSKRNVRLMTEEFPFFARAYLRILEASRTYTPGLEAVFYNAHNEFTWQNTVLLAPLSSTDDETTVRRKIAAMAIYLDIWVMRRVVNYVRVGYSSVSYAMWLLCRDVRGVTLPELIPILERKLATDDDVSFEGSASRGRHGIAALGLNQFSRRYVYHLLARLTAYVETQSGKPDLFASYVDRTQKNASDIEHIWANVAGRYESHFASPHEFWETRDGIGALLLLPADVNRSFQAKPFEEKAPHYAKQNLFAASLTGAAYQHQPQFQRFIEREGLPFRPYDYFGIDQQRERTDLVLQLANRIWSPTRLDAVLEAQACRADHPERAWQRSAARRGGR</sequence>